<dbReference type="InParanoid" id="A2FRY1"/>
<dbReference type="Proteomes" id="UP000001542">
    <property type="component" value="Unassembled WGS sequence"/>
</dbReference>
<sequence>MSMINDRPSFGKLTANEMARNKRGTTKFFDSAEWAMTGQQQQQNNRRNITVVDNTVYFNQNFVRCTSNTSPITH</sequence>
<dbReference type="KEGG" id="tva:4750058"/>
<dbReference type="AlphaFoldDB" id="A2FRY1"/>
<evidence type="ECO:0000313" key="2">
    <source>
        <dbReference type="Proteomes" id="UP000001542"/>
    </source>
</evidence>
<reference evidence="1" key="2">
    <citation type="journal article" date="2007" name="Science">
        <title>Draft genome sequence of the sexually transmitted pathogen Trichomonas vaginalis.</title>
        <authorList>
            <person name="Carlton J.M."/>
            <person name="Hirt R.P."/>
            <person name="Silva J.C."/>
            <person name="Delcher A.L."/>
            <person name="Schatz M."/>
            <person name="Zhao Q."/>
            <person name="Wortman J.R."/>
            <person name="Bidwell S.L."/>
            <person name="Alsmark U.C.M."/>
            <person name="Besteiro S."/>
            <person name="Sicheritz-Ponten T."/>
            <person name="Noel C.J."/>
            <person name="Dacks J.B."/>
            <person name="Foster P.G."/>
            <person name="Simillion C."/>
            <person name="Van de Peer Y."/>
            <person name="Miranda-Saavedra D."/>
            <person name="Barton G.J."/>
            <person name="Westrop G.D."/>
            <person name="Mueller S."/>
            <person name="Dessi D."/>
            <person name="Fiori P.L."/>
            <person name="Ren Q."/>
            <person name="Paulsen I."/>
            <person name="Zhang H."/>
            <person name="Bastida-Corcuera F.D."/>
            <person name="Simoes-Barbosa A."/>
            <person name="Brown M.T."/>
            <person name="Hayes R.D."/>
            <person name="Mukherjee M."/>
            <person name="Okumura C.Y."/>
            <person name="Schneider R."/>
            <person name="Smith A.J."/>
            <person name="Vanacova S."/>
            <person name="Villalvazo M."/>
            <person name="Haas B.J."/>
            <person name="Pertea M."/>
            <person name="Feldblyum T.V."/>
            <person name="Utterback T.R."/>
            <person name="Shu C.L."/>
            <person name="Osoegawa K."/>
            <person name="de Jong P.J."/>
            <person name="Hrdy I."/>
            <person name="Horvathova L."/>
            <person name="Zubacova Z."/>
            <person name="Dolezal P."/>
            <person name="Malik S.B."/>
            <person name="Logsdon J.M. Jr."/>
            <person name="Henze K."/>
            <person name="Gupta A."/>
            <person name="Wang C.C."/>
            <person name="Dunne R.L."/>
            <person name="Upcroft J.A."/>
            <person name="Upcroft P."/>
            <person name="White O."/>
            <person name="Salzberg S.L."/>
            <person name="Tang P."/>
            <person name="Chiu C.-H."/>
            <person name="Lee Y.-S."/>
            <person name="Embley T.M."/>
            <person name="Coombs G.H."/>
            <person name="Mottram J.C."/>
            <person name="Tachezy J."/>
            <person name="Fraser-Liggett C.M."/>
            <person name="Johnson P.J."/>
        </authorList>
    </citation>
    <scope>NUCLEOTIDE SEQUENCE [LARGE SCALE GENOMIC DNA]</scope>
    <source>
        <strain evidence="1">G3</strain>
    </source>
</reference>
<keyword evidence="2" id="KW-1185">Reference proteome</keyword>
<proteinExistence type="predicted"/>
<dbReference type="VEuPathDB" id="TrichDB:TVAGG3_0659470"/>
<organism evidence="1 2">
    <name type="scientific">Trichomonas vaginalis (strain ATCC PRA-98 / G3)</name>
    <dbReference type="NCBI Taxonomy" id="412133"/>
    <lineage>
        <taxon>Eukaryota</taxon>
        <taxon>Metamonada</taxon>
        <taxon>Parabasalia</taxon>
        <taxon>Trichomonadida</taxon>
        <taxon>Trichomonadidae</taxon>
        <taxon>Trichomonas</taxon>
    </lineage>
</organism>
<accession>A2FRY1</accession>
<dbReference type="RefSeq" id="XP_001305277.1">
    <property type="nucleotide sequence ID" value="XM_001305276.1"/>
</dbReference>
<dbReference type="VEuPathDB" id="TrichDB:TVAG_444830"/>
<gene>
    <name evidence="1" type="ORF">TVAG_444830</name>
</gene>
<evidence type="ECO:0000313" key="1">
    <source>
        <dbReference type="EMBL" id="EAX92347.1"/>
    </source>
</evidence>
<dbReference type="EMBL" id="DS113972">
    <property type="protein sequence ID" value="EAX92347.1"/>
    <property type="molecule type" value="Genomic_DNA"/>
</dbReference>
<reference evidence="1" key="1">
    <citation type="submission" date="2006-10" db="EMBL/GenBank/DDBJ databases">
        <authorList>
            <person name="Amadeo P."/>
            <person name="Zhao Q."/>
            <person name="Wortman J."/>
            <person name="Fraser-Liggett C."/>
            <person name="Carlton J."/>
        </authorList>
    </citation>
    <scope>NUCLEOTIDE SEQUENCE</scope>
    <source>
        <strain evidence="1">G3</strain>
    </source>
</reference>
<name>A2FRY1_TRIV3</name>
<protein>
    <submittedName>
        <fullName evidence="1">Uncharacterized protein</fullName>
    </submittedName>
</protein>